<dbReference type="Pfam" id="PF02469">
    <property type="entry name" value="Fasciclin"/>
    <property type="match status" value="1"/>
</dbReference>
<sequence>MKNKSIKVTRHIVLMWVAGLLLIFSCRKTEFMPDIVGEQVPYQNEATQDIGQLLAKHNETKVFLGAWQKSNISALIKAQGIHTKVTVLAPTDNALKQAGITAETIQKMTTEELIEFVQFYSFWGELDQTKLGKYSLMVRSMLKNSKFRVPFYDNEEPIGRRYDLYYYRHYLAVKDGELLVNGKSVGKLTYESATDGGIYFMEKFVQKPTMTILDALKADGRFTFFIESQRLAEEAFFEKMLDDIEPLWGYRMSKEEFLSYYPDARAPYTRGWVAESDPIYENEANLTLTATFAPTDDAFKRAGFNSVQDILAFNAKRGDVRYDELYFEPRGAYPMDTLFSYHRNWGRIVATKDPAYGMAMGNNTVFYSNDLDPVLLNDYYVNIGGSGQVQYAYKMPFAFSQNENQIQMKIKNAEQAPVNMVETDINTINGPIHVLDNLLVPKGFKLK</sequence>
<dbReference type="PROSITE" id="PS50213">
    <property type="entry name" value="FAS1"/>
    <property type="match status" value="1"/>
</dbReference>
<dbReference type="InterPro" id="IPR036378">
    <property type="entry name" value="FAS1_dom_sf"/>
</dbReference>
<dbReference type="RefSeq" id="WP_121126331.1">
    <property type="nucleotide sequence ID" value="NZ_RBWS01000019.1"/>
</dbReference>
<keyword evidence="3" id="KW-1185">Reference proteome</keyword>
<dbReference type="OrthoDB" id="624512at2"/>
<dbReference type="EMBL" id="RBWS01000019">
    <property type="protein sequence ID" value="RKO69402.1"/>
    <property type="molecule type" value="Genomic_DNA"/>
</dbReference>
<dbReference type="Gene3D" id="2.30.180.10">
    <property type="entry name" value="FAS1 domain"/>
    <property type="match status" value="2"/>
</dbReference>
<dbReference type="PANTHER" id="PTHR10900">
    <property type="entry name" value="PERIOSTIN-RELATED"/>
    <property type="match status" value="1"/>
</dbReference>
<feature type="domain" description="FAS1" evidence="1">
    <location>
        <begin position="47"/>
        <end position="205"/>
    </location>
</feature>
<dbReference type="PANTHER" id="PTHR10900:SF77">
    <property type="entry name" value="FI19380P1"/>
    <property type="match status" value="1"/>
</dbReference>
<comment type="caution">
    <text evidence="2">The sequence shown here is derived from an EMBL/GenBank/DDBJ whole genome shotgun (WGS) entry which is preliminary data.</text>
</comment>
<dbReference type="SUPFAM" id="SSF82153">
    <property type="entry name" value="FAS1 domain"/>
    <property type="match status" value="2"/>
</dbReference>
<evidence type="ECO:0000259" key="1">
    <source>
        <dbReference type="PROSITE" id="PS50213"/>
    </source>
</evidence>
<proteinExistence type="predicted"/>
<dbReference type="AlphaFoldDB" id="A0A420VSU9"/>
<dbReference type="InterPro" id="IPR050904">
    <property type="entry name" value="Adhesion/Biosynth-related"/>
</dbReference>
<organism evidence="2 3">
    <name type="scientific">Sphingobacterium puteale</name>
    <dbReference type="NCBI Taxonomy" id="2420510"/>
    <lineage>
        <taxon>Bacteria</taxon>
        <taxon>Pseudomonadati</taxon>
        <taxon>Bacteroidota</taxon>
        <taxon>Sphingobacteriia</taxon>
        <taxon>Sphingobacteriales</taxon>
        <taxon>Sphingobacteriaceae</taxon>
        <taxon>Sphingobacterium</taxon>
    </lineage>
</organism>
<dbReference type="PROSITE" id="PS51257">
    <property type="entry name" value="PROKAR_LIPOPROTEIN"/>
    <property type="match status" value="1"/>
</dbReference>
<dbReference type="Proteomes" id="UP000282423">
    <property type="component" value="Unassembled WGS sequence"/>
</dbReference>
<evidence type="ECO:0000313" key="2">
    <source>
        <dbReference type="EMBL" id="RKO69402.1"/>
    </source>
</evidence>
<reference evidence="2 3" key="1">
    <citation type="submission" date="2018-10" db="EMBL/GenBank/DDBJ databases">
        <title>Sphingobacterium sp. M05W1-28.</title>
        <authorList>
            <person name="Cai H."/>
        </authorList>
    </citation>
    <scope>NUCLEOTIDE SEQUENCE [LARGE SCALE GENOMIC DNA]</scope>
    <source>
        <strain evidence="2 3">M05W1-28</strain>
    </source>
</reference>
<evidence type="ECO:0000313" key="3">
    <source>
        <dbReference type="Proteomes" id="UP000282423"/>
    </source>
</evidence>
<protein>
    <recommendedName>
        <fullName evidence="1">FAS1 domain-containing protein</fullName>
    </recommendedName>
</protein>
<dbReference type="InterPro" id="IPR000782">
    <property type="entry name" value="FAS1_domain"/>
</dbReference>
<accession>A0A420VSU9</accession>
<gene>
    <name evidence="2" type="ORF">D7322_21825</name>
</gene>
<name>A0A420VSU9_9SPHI</name>